<dbReference type="Proteomes" id="UP001271640">
    <property type="component" value="Unassembled WGS sequence"/>
</dbReference>
<proteinExistence type="predicted"/>
<gene>
    <name evidence="1" type="ORF">FE394_01775</name>
</gene>
<dbReference type="InterPro" id="IPR029069">
    <property type="entry name" value="HotDog_dom_sf"/>
</dbReference>
<dbReference type="Gene3D" id="3.10.129.10">
    <property type="entry name" value="Hotdog Thioesterase"/>
    <property type="match status" value="1"/>
</dbReference>
<dbReference type="InterPro" id="IPR016776">
    <property type="entry name" value="ApeP-like_dehydratase"/>
</dbReference>
<dbReference type="EMBL" id="VCDP01000005">
    <property type="protein sequence ID" value="MDX7997955.1"/>
    <property type="molecule type" value="Genomic_DNA"/>
</dbReference>
<dbReference type="SUPFAM" id="SSF54637">
    <property type="entry name" value="Thioesterase/thiol ester dehydrase-isomerase"/>
    <property type="match status" value="1"/>
</dbReference>
<evidence type="ECO:0000313" key="1">
    <source>
        <dbReference type="EMBL" id="MDX7997955.1"/>
    </source>
</evidence>
<dbReference type="CDD" id="cd01289">
    <property type="entry name" value="FabA_like"/>
    <property type="match status" value="1"/>
</dbReference>
<name>A0ABU4SH99_9GAMM</name>
<keyword evidence="2" id="KW-1185">Reference proteome</keyword>
<accession>A0ABU4SH99</accession>
<protein>
    <submittedName>
        <fullName evidence="1">3-hydroxy-fatty acyl-ACP dehydratase</fullName>
    </submittedName>
</protein>
<reference evidence="2" key="1">
    <citation type="journal article" date="2024" name="Toxins">
        <title>Genome Sequence Analysis of Native Xenorhabdus Strains Isolated from Entomopathogenic Nematodes in Argentina.</title>
        <authorList>
            <person name="Palma L."/>
            <person name="Frizzo L."/>
            <person name="Kaiser S."/>
            <person name="Berry C."/>
            <person name="Caballero P."/>
            <person name="Bode H.B."/>
            <person name="Del Valle E.E."/>
        </authorList>
    </citation>
    <scope>NUCLEOTIDE SEQUENCE [LARGE SCALE GENOMIC DNA]</scope>
    <source>
        <strain evidence="2">Reich</strain>
    </source>
</reference>
<organism evidence="1 2">
    <name type="scientific">Xenorhabdus littoralis</name>
    <dbReference type="NCBI Taxonomy" id="2582835"/>
    <lineage>
        <taxon>Bacteria</taxon>
        <taxon>Pseudomonadati</taxon>
        <taxon>Pseudomonadota</taxon>
        <taxon>Gammaproteobacteria</taxon>
        <taxon>Enterobacterales</taxon>
        <taxon>Morganellaceae</taxon>
        <taxon>Xenorhabdus</taxon>
    </lineage>
</organism>
<comment type="caution">
    <text evidence="1">The sequence shown here is derived from an EMBL/GenBank/DDBJ whole genome shotgun (WGS) entry which is preliminary data.</text>
</comment>
<dbReference type="PIRSF" id="PIRSF020565">
    <property type="entry name" value="3Ho_Ac_ACP_DH_prd"/>
    <property type="match status" value="1"/>
</dbReference>
<dbReference type="Pfam" id="PF22817">
    <property type="entry name" value="ApeP-like"/>
    <property type="match status" value="1"/>
</dbReference>
<dbReference type="RefSeq" id="WP_319924690.1">
    <property type="nucleotide sequence ID" value="NZ_VCDP01000005.1"/>
</dbReference>
<evidence type="ECO:0000313" key="2">
    <source>
        <dbReference type="Proteomes" id="UP001271640"/>
    </source>
</evidence>
<sequence length="172" mass="19336">MTDYLSVDNSLPTEHLPTEHLPAKNYLPHEAPMVLLEKIISVSGDHVHCQVTVSKDGVLSPFLNGEGHLPGWFAIEIMAQTIGVWSGWHRKERKEEDSALGMLLGGRAMRCQVPVFRQGSVLDIHMNLLLQDEKFGSFEGEISCRDTVLVTGRLNTYQPNKTELTQLINRME</sequence>